<dbReference type="Proteomes" id="UP000318416">
    <property type="component" value="Unassembled WGS sequence"/>
</dbReference>
<evidence type="ECO:0000313" key="3">
    <source>
        <dbReference type="Proteomes" id="UP000318416"/>
    </source>
</evidence>
<evidence type="ECO:0000259" key="1">
    <source>
        <dbReference type="Pfam" id="PF13546"/>
    </source>
</evidence>
<dbReference type="Pfam" id="PF13546">
    <property type="entry name" value="DDE_5"/>
    <property type="match status" value="1"/>
</dbReference>
<organism evidence="2 3">
    <name type="scientific">Kitasatospora atroaurantiaca</name>
    <dbReference type="NCBI Taxonomy" id="285545"/>
    <lineage>
        <taxon>Bacteria</taxon>
        <taxon>Bacillati</taxon>
        <taxon>Actinomycetota</taxon>
        <taxon>Actinomycetes</taxon>
        <taxon>Kitasatosporales</taxon>
        <taxon>Streptomycetaceae</taxon>
        <taxon>Kitasatospora</taxon>
    </lineage>
</organism>
<sequence length="415" mass="45719">MVAIAEEGTGAVEGVIERDVPEHIWGDVADDFVTEFSRKMLASLKRRDQRARGEWYISGLLSVPGRKSMRALAAVAGYGAAEQSLHHFISDSSWCWGPVRQALARHLDRVLLPQAWVLNSMAIPKAGEHSVGVEESFRTELGRVVNSQQAYGVWLASEDMSAPVNWGLVLPPDWLDNEERRKRAKIPDDVSAATPESCAVAAVAEMSGPEWGLRRRPAVLDARELDAVALIEEFNRRGIPFVMRVGGSTRLVGFDASLPGRGERLLQAQQLIEWAKRYSRPVGWVDPDYSITRSILVSGTRVTLPAVRRPGAVPPQERPLTLVGGWSGAKGKPAELWLSNLVEVPPVALLRLGRLTRRVAKDFSEVSAKVGMRDFEGRSYAGWHRHATLCSVAHTISVLSTARRQGFDKSQELSA</sequence>
<feature type="domain" description="Transposase IS701-like DDE" evidence="1">
    <location>
        <begin position="40"/>
        <end position="259"/>
    </location>
</feature>
<dbReference type="PANTHER" id="PTHR33627">
    <property type="entry name" value="TRANSPOSASE"/>
    <property type="match status" value="1"/>
</dbReference>
<dbReference type="InterPro" id="IPR039365">
    <property type="entry name" value="IS701-like"/>
</dbReference>
<reference evidence="2 3" key="1">
    <citation type="submission" date="2019-06" db="EMBL/GenBank/DDBJ databases">
        <title>Sequencing the genomes of 1000 actinobacteria strains.</title>
        <authorList>
            <person name="Klenk H.-P."/>
        </authorList>
    </citation>
    <scope>NUCLEOTIDE SEQUENCE [LARGE SCALE GENOMIC DNA]</scope>
    <source>
        <strain evidence="2 3">DSM 41649</strain>
    </source>
</reference>
<name>A0A561ES35_9ACTN</name>
<protein>
    <submittedName>
        <fullName evidence="2">SRSO17 transposase</fullName>
    </submittedName>
</protein>
<dbReference type="InterPro" id="IPR038721">
    <property type="entry name" value="IS701-like_DDE_dom"/>
</dbReference>
<dbReference type="AlphaFoldDB" id="A0A561ES35"/>
<proteinExistence type="predicted"/>
<keyword evidence="3" id="KW-1185">Reference proteome</keyword>
<accession>A0A561ES35</accession>
<dbReference type="EMBL" id="VIVR01000001">
    <property type="protein sequence ID" value="TWE18425.1"/>
    <property type="molecule type" value="Genomic_DNA"/>
</dbReference>
<gene>
    <name evidence="2" type="ORF">FB465_3498</name>
</gene>
<dbReference type="PANTHER" id="PTHR33627:SF1">
    <property type="entry name" value="TRANSPOSASE"/>
    <property type="match status" value="1"/>
</dbReference>
<evidence type="ECO:0000313" key="2">
    <source>
        <dbReference type="EMBL" id="TWE18425.1"/>
    </source>
</evidence>
<comment type="caution">
    <text evidence="2">The sequence shown here is derived from an EMBL/GenBank/DDBJ whole genome shotgun (WGS) entry which is preliminary data.</text>
</comment>